<feature type="region of interest" description="Disordered" evidence="1">
    <location>
        <begin position="1"/>
        <end position="38"/>
    </location>
</feature>
<dbReference type="AlphaFoldDB" id="A0A2P2CFW2"/>
<evidence type="ECO:0000313" key="2">
    <source>
        <dbReference type="EMBL" id="CUR60876.1"/>
    </source>
</evidence>
<accession>A0A2P2CFW2</accession>
<feature type="region of interest" description="Disordered" evidence="1">
    <location>
        <begin position="52"/>
        <end position="80"/>
    </location>
</feature>
<dbReference type="EMBL" id="CZKA01000085">
    <property type="protein sequence ID" value="CUR60876.1"/>
    <property type="molecule type" value="Genomic_DNA"/>
</dbReference>
<name>A0A2P2CFW2_9ZZZZ</name>
<evidence type="ECO:0000256" key="1">
    <source>
        <dbReference type="SAM" id="MobiDB-lite"/>
    </source>
</evidence>
<sequence>MPGDLGALRAHLRRTPGGAADRGRPRGRPAPARDRQRLRGRRLTVELRLPARRLAPPGPSSCASRRRNSMGREAQVVGPGGATRRGVLHRLVASPVHSGPFSVEERHSSVGNVPMPEILLKILDSYPLCGAPDRHTTVLRVPPGALIARRQRHIRRGNSSHQRGDTAGGVGVNGGSIGASPNRSN</sequence>
<protein>
    <submittedName>
        <fullName evidence="2">Uncharacterized protein</fullName>
    </submittedName>
</protein>
<feature type="region of interest" description="Disordered" evidence="1">
    <location>
        <begin position="153"/>
        <end position="185"/>
    </location>
</feature>
<organism evidence="2">
    <name type="scientific">metagenome</name>
    <dbReference type="NCBI Taxonomy" id="256318"/>
    <lineage>
        <taxon>unclassified sequences</taxon>
        <taxon>metagenomes</taxon>
    </lineage>
</organism>
<gene>
    <name evidence="2" type="ORF">NOCA290032</name>
</gene>
<proteinExistence type="predicted"/>
<reference evidence="2" key="1">
    <citation type="submission" date="2015-08" db="EMBL/GenBank/DDBJ databases">
        <authorList>
            <person name="Babu N.S."/>
            <person name="Beckwith C.J."/>
            <person name="Beseler K.G."/>
            <person name="Brison A."/>
            <person name="Carone J.V."/>
            <person name="Caskin T.P."/>
            <person name="Diamond M."/>
            <person name="Durham M.E."/>
            <person name="Foxe J.M."/>
            <person name="Go M."/>
            <person name="Henderson B.A."/>
            <person name="Jones I.B."/>
            <person name="McGettigan J.A."/>
            <person name="Micheletti S.J."/>
            <person name="Nasrallah M.E."/>
            <person name="Ortiz D."/>
            <person name="Piller C.R."/>
            <person name="Privatt S.R."/>
            <person name="Schneider S.L."/>
            <person name="Sharp S."/>
            <person name="Smith T.C."/>
            <person name="Stanton J.D."/>
            <person name="Ullery H.E."/>
            <person name="Wilson R.J."/>
            <person name="Serrano M.G."/>
            <person name="Buck G."/>
            <person name="Lee V."/>
            <person name="Wang Y."/>
            <person name="Carvalho R."/>
            <person name="Voegtly L."/>
            <person name="Shi R."/>
            <person name="Duckworth R."/>
            <person name="Johnson A."/>
            <person name="Loviza R."/>
            <person name="Walstead R."/>
            <person name="Shah Z."/>
            <person name="Kiflezghi M."/>
            <person name="Wade K."/>
            <person name="Ball S.L."/>
            <person name="Bradley K.W."/>
            <person name="Asai D.J."/>
            <person name="Bowman C.A."/>
            <person name="Russell D.A."/>
            <person name="Pope W.H."/>
            <person name="Jacobs-Sera D."/>
            <person name="Hendrix R.W."/>
            <person name="Hatfull G.F."/>
        </authorList>
    </citation>
    <scope>NUCLEOTIDE SEQUENCE</scope>
</reference>
<feature type="compositionally biased region" description="Gly residues" evidence="1">
    <location>
        <begin position="166"/>
        <end position="177"/>
    </location>
</feature>